<dbReference type="PANTHER" id="PTHR20855">
    <property type="entry name" value="ADIPOR/PROGESTIN RECEPTOR-RELATED"/>
    <property type="match status" value="1"/>
</dbReference>
<keyword evidence="3 6" id="KW-0812">Transmembrane</keyword>
<feature type="transmembrane region" description="Helical" evidence="6">
    <location>
        <begin position="205"/>
        <end position="222"/>
    </location>
</feature>
<name>A0ABQ7J8S4_9APIC</name>
<proteinExistence type="inferred from homology"/>
<feature type="transmembrane region" description="Helical" evidence="6">
    <location>
        <begin position="138"/>
        <end position="160"/>
    </location>
</feature>
<feature type="transmembrane region" description="Helical" evidence="6">
    <location>
        <begin position="75"/>
        <end position="95"/>
    </location>
</feature>
<dbReference type="Pfam" id="PF03006">
    <property type="entry name" value="HlyIII"/>
    <property type="match status" value="1"/>
</dbReference>
<dbReference type="InterPro" id="IPR004254">
    <property type="entry name" value="AdipoR/HlyIII-related"/>
</dbReference>
<sequence length="337" mass="38035">MGHAELGQLPEPNFEQSQICNAVPICDTSSNIGTVNDVPLYQKIPFILGGYRLKQTNWKICLASILKLHNETCNIWTHLVGFVYFMAYAIHFVWLNGDSAMRSFKNSILLFIQEAVNQGNIPFSSVDKYDILFEDKSFFVLLGLILTSALCMFGSVVFHVFCSSSPRSQKNCLKLDITGINGLICWSAFAGIHIGFYCTPLFHKLYMIQTIILACVLIPAPFLGEFLSPKIWNFYPVFCALLALTGFIPLLHYFSLASTNEIKSFGVQLAAMPVLYLAGLFFYLTRIPEKIFPGKFDIVGHSHQIWHVFVFFAACCWVHGCRNAYLHRFSSNIPCSE</sequence>
<dbReference type="EMBL" id="JADAQX010000404">
    <property type="protein sequence ID" value="KAF8820368.1"/>
    <property type="molecule type" value="Genomic_DNA"/>
</dbReference>
<feature type="transmembrane region" description="Helical" evidence="6">
    <location>
        <begin position="180"/>
        <end position="198"/>
    </location>
</feature>
<keyword evidence="8" id="KW-1185">Reference proteome</keyword>
<dbReference type="PANTHER" id="PTHR20855:SF52">
    <property type="entry name" value="ADIPONECTIN RECEPTOR PROTEIN"/>
    <property type="match status" value="1"/>
</dbReference>
<evidence type="ECO:0000256" key="4">
    <source>
        <dbReference type="ARBA" id="ARBA00022989"/>
    </source>
</evidence>
<feature type="transmembrane region" description="Helical" evidence="6">
    <location>
        <begin position="234"/>
        <end position="253"/>
    </location>
</feature>
<comment type="similarity">
    <text evidence="2">Belongs to the ADIPOR family.</text>
</comment>
<gene>
    <name evidence="7" type="ORF">IE077_003258</name>
</gene>
<reference evidence="7 8" key="1">
    <citation type="journal article" date="2020" name="bioRxiv">
        <title>Metabolic contributions of an alphaproteobacterial endosymbiont in the apicomplexan Cardiosporidium cionae.</title>
        <authorList>
            <person name="Hunter E.S."/>
            <person name="Paight C.J."/>
            <person name="Lane C.E."/>
        </authorList>
    </citation>
    <scope>NUCLEOTIDE SEQUENCE [LARGE SCALE GENOMIC DNA]</scope>
    <source>
        <strain evidence="7">ESH_2018</strain>
    </source>
</reference>
<feature type="transmembrane region" description="Helical" evidence="6">
    <location>
        <begin position="304"/>
        <end position="321"/>
    </location>
</feature>
<accession>A0ABQ7J8S4</accession>
<evidence type="ECO:0000256" key="5">
    <source>
        <dbReference type="ARBA" id="ARBA00023136"/>
    </source>
</evidence>
<keyword evidence="5 6" id="KW-0472">Membrane</keyword>
<evidence type="ECO:0000313" key="8">
    <source>
        <dbReference type="Proteomes" id="UP000823046"/>
    </source>
</evidence>
<comment type="subcellular location">
    <subcellularLocation>
        <location evidence="1">Membrane</location>
        <topology evidence="1">Multi-pass membrane protein</topology>
    </subcellularLocation>
</comment>
<keyword evidence="4 6" id="KW-1133">Transmembrane helix</keyword>
<organism evidence="7 8">
    <name type="scientific">Cardiosporidium cionae</name>
    <dbReference type="NCBI Taxonomy" id="476202"/>
    <lineage>
        <taxon>Eukaryota</taxon>
        <taxon>Sar</taxon>
        <taxon>Alveolata</taxon>
        <taxon>Apicomplexa</taxon>
        <taxon>Aconoidasida</taxon>
        <taxon>Nephromycida</taxon>
        <taxon>Cardiosporidium</taxon>
    </lineage>
</organism>
<evidence type="ECO:0000256" key="1">
    <source>
        <dbReference type="ARBA" id="ARBA00004141"/>
    </source>
</evidence>
<evidence type="ECO:0000313" key="7">
    <source>
        <dbReference type="EMBL" id="KAF8820368.1"/>
    </source>
</evidence>
<protein>
    <submittedName>
        <fullName evidence="7">Adiponectin receptor protein 2</fullName>
    </submittedName>
</protein>
<comment type="caution">
    <text evidence="7">The sequence shown here is derived from an EMBL/GenBank/DDBJ whole genome shotgun (WGS) entry which is preliminary data.</text>
</comment>
<evidence type="ECO:0000256" key="6">
    <source>
        <dbReference type="SAM" id="Phobius"/>
    </source>
</evidence>
<dbReference type="Proteomes" id="UP000823046">
    <property type="component" value="Unassembled WGS sequence"/>
</dbReference>
<evidence type="ECO:0000256" key="3">
    <source>
        <dbReference type="ARBA" id="ARBA00022692"/>
    </source>
</evidence>
<feature type="transmembrane region" description="Helical" evidence="6">
    <location>
        <begin position="265"/>
        <end position="284"/>
    </location>
</feature>
<keyword evidence="7" id="KW-0675">Receptor</keyword>
<evidence type="ECO:0000256" key="2">
    <source>
        <dbReference type="ARBA" id="ARBA00007018"/>
    </source>
</evidence>